<reference evidence="1 2" key="1">
    <citation type="submission" date="2024-01" db="EMBL/GenBank/DDBJ databases">
        <title>The complete chloroplast genome sequence of Lithospermum erythrorhizon: insights into the phylogenetic relationship among Boraginaceae species and the maternal lineages of purple gromwells.</title>
        <authorList>
            <person name="Okada T."/>
            <person name="Watanabe K."/>
        </authorList>
    </citation>
    <scope>NUCLEOTIDE SEQUENCE [LARGE SCALE GENOMIC DNA]</scope>
</reference>
<organism evidence="1 2">
    <name type="scientific">Lithospermum erythrorhizon</name>
    <name type="common">Purple gromwell</name>
    <name type="synonym">Lithospermum officinale var. erythrorhizon</name>
    <dbReference type="NCBI Taxonomy" id="34254"/>
    <lineage>
        <taxon>Eukaryota</taxon>
        <taxon>Viridiplantae</taxon>
        <taxon>Streptophyta</taxon>
        <taxon>Embryophyta</taxon>
        <taxon>Tracheophyta</taxon>
        <taxon>Spermatophyta</taxon>
        <taxon>Magnoliopsida</taxon>
        <taxon>eudicotyledons</taxon>
        <taxon>Gunneridae</taxon>
        <taxon>Pentapetalae</taxon>
        <taxon>asterids</taxon>
        <taxon>lamiids</taxon>
        <taxon>Boraginales</taxon>
        <taxon>Boraginaceae</taxon>
        <taxon>Boraginoideae</taxon>
        <taxon>Lithospermeae</taxon>
        <taxon>Lithospermum</taxon>
    </lineage>
</organism>
<evidence type="ECO:0000313" key="1">
    <source>
        <dbReference type="EMBL" id="GAA0174874.1"/>
    </source>
</evidence>
<name>A0AAV3RER1_LITER</name>
<keyword evidence="1" id="KW-0436">Ligase</keyword>
<dbReference type="GO" id="GO:0016874">
    <property type="term" value="F:ligase activity"/>
    <property type="evidence" value="ECO:0007669"/>
    <property type="project" value="UniProtKB-KW"/>
</dbReference>
<evidence type="ECO:0000313" key="2">
    <source>
        <dbReference type="Proteomes" id="UP001454036"/>
    </source>
</evidence>
<sequence length="232" mass="25826">MQLLGHLQNFFSCTSMVVHVEALGSHRIKVHSLLCQELHEVVNKVSKILPEIEAVRPGCSSGIGIEALCVLINELDKAKSVLHHCRVSSKLYLVLTGESILLRCKKSRSILEQCLNQIQNMVHVELASEIIEVLADIKRAKFSLDPSEEEAGKVLLQLLHEYATESDSIQEISSSAIQVASTRLHIRSTLAVSKEKTSIKKMLSKGGDSDSKKRKILLLFLDLLNKYGKQFT</sequence>
<dbReference type="AlphaFoldDB" id="A0AAV3RER1"/>
<protein>
    <submittedName>
        <fullName evidence="1">Ubiquitin-protein ligase</fullName>
    </submittedName>
</protein>
<gene>
    <name evidence="1" type="ORF">LIER_28166</name>
</gene>
<keyword evidence="2" id="KW-1185">Reference proteome</keyword>
<accession>A0AAV3RER1</accession>
<comment type="caution">
    <text evidence="1">The sequence shown here is derived from an EMBL/GenBank/DDBJ whole genome shotgun (WGS) entry which is preliminary data.</text>
</comment>
<dbReference type="Proteomes" id="UP001454036">
    <property type="component" value="Unassembled WGS sequence"/>
</dbReference>
<dbReference type="EMBL" id="BAABME010009283">
    <property type="protein sequence ID" value="GAA0174874.1"/>
    <property type="molecule type" value="Genomic_DNA"/>
</dbReference>
<proteinExistence type="predicted"/>